<dbReference type="InterPro" id="IPR013211">
    <property type="entry name" value="LVIVD"/>
</dbReference>
<dbReference type="SUPFAM" id="SSF52025">
    <property type="entry name" value="PA domain"/>
    <property type="match status" value="1"/>
</dbReference>
<evidence type="ECO:0000313" key="4">
    <source>
        <dbReference type="EMBL" id="QIN84497.1"/>
    </source>
</evidence>
<keyword evidence="2" id="KW-0732">Signal</keyword>
<dbReference type="Pfam" id="PF08309">
    <property type="entry name" value="LVIVD"/>
    <property type="match status" value="2"/>
</dbReference>
<gene>
    <name evidence="4" type="ORF">GBA63_19000</name>
</gene>
<evidence type="ECO:0000256" key="2">
    <source>
        <dbReference type="SAM" id="SignalP"/>
    </source>
</evidence>
<dbReference type="AlphaFoldDB" id="A0A6G8QE29"/>
<dbReference type="Proteomes" id="UP000501452">
    <property type="component" value="Chromosome"/>
</dbReference>
<dbReference type="EMBL" id="CP045119">
    <property type="protein sequence ID" value="QIN84497.1"/>
    <property type="molecule type" value="Genomic_DNA"/>
</dbReference>
<feature type="domain" description="PA" evidence="3">
    <location>
        <begin position="418"/>
        <end position="479"/>
    </location>
</feature>
<evidence type="ECO:0000256" key="1">
    <source>
        <dbReference type="SAM" id="MobiDB-lite"/>
    </source>
</evidence>
<evidence type="ECO:0000259" key="3">
    <source>
        <dbReference type="Pfam" id="PF02225"/>
    </source>
</evidence>
<organism evidence="4 5">
    <name type="scientific">Rubrobacter tropicus</name>
    <dbReference type="NCBI Taxonomy" id="2653851"/>
    <lineage>
        <taxon>Bacteria</taxon>
        <taxon>Bacillati</taxon>
        <taxon>Actinomycetota</taxon>
        <taxon>Rubrobacteria</taxon>
        <taxon>Rubrobacterales</taxon>
        <taxon>Rubrobacteraceae</taxon>
        <taxon>Rubrobacter</taxon>
    </lineage>
</organism>
<feature type="region of interest" description="Disordered" evidence="1">
    <location>
        <begin position="195"/>
        <end position="214"/>
    </location>
</feature>
<reference evidence="4 5" key="1">
    <citation type="submission" date="2019-10" db="EMBL/GenBank/DDBJ databases">
        <title>Rubrobacter sp nov SCSIO 52090 isolated from a deep-sea sediment in the South China Sea.</title>
        <authorList>
            <person name="Chen R.W."/>
        </authorList>
    </citation>
    <scope>NUCLEOTIDE SEQUENCE [LARGE SCALE GENOMIC DNA]</scope>
    <source>
        <strain evidence="4 5">SCSIO 52909</strain>
    </source>
</reference>
<protein>
    <recommendedName>
        <fullName evidence="3">PA domain-containing protein</fullName>
    </recommendedName>
</protein>
<name>A0A6G8QE29_9ACTN</name>
<keyword evidence="5" id="KW-1185">Reference proteome</keyword>
<feature type="signal peptide" evidence="2">
    <location>
        <begin position="1"/>
        <end position="26"/>
    </location>
</feature>
<dbReference type="Pfam" id="PF02225">
    <property type="entry name" value="PA"/>
    <property type="match status" value="1"/>
</dbReference>
<dbReference type="KEGG" id="rub:GBA63_19000"/>
<feature type="chain" id="PRO_5026295951" description="PA domain-containing protein" evidence="2">
    <location>
        <begin position="27"/>
        <end position="637"/>
    </location>
</feature>
<sequence length="637" mass="68711">MRRRRLFLLASFVLAVLVSAAGVALAQPSLDEQQTVQAQEQQQASLLDDKEGVIDTAGEAHAEHDEQHGGQQGHLPPRRKDIRVVGKAAIDSPVEGRVSDVGVFGNYAYLGAFNEPDCQRGGVYVFNTKDPTSPRQVNFIEAAPGSYVGEGVQVVYVTTPKFDGDLLIHNNEICSDDPAAEGGVSLYDVSDPRNEEKLASGVGDEDPEAAAGTGAHQVHSAFAWDVGRKAYAALVDDEEGADLDIMDITDPRAPKLIAEYDLNERFPQIVQEDLGTAESFLHDMVVKKIDGRWVMSASYWDGGYVTLDVTDPTNATYLADSDFKNPDPEAKESGLTVAPEGNAHQSEFSLKNNFIVAADEDFSPYSVEARNTTDDAEFDATQGSDTPQVDADRSLEGQTVFVGRACTTDTAVPAGDGSQVAVVERGVCGFTEKVQNVENAGGYAGVIVMNREGPDACSDLLNMDVQGTIPALFVGRDTGFAFFDAAYDEDACRVGDGTAQAPIEVGTTGDTVSVRAVFDGWGYAHLFRNGEGKLRELDTYAIPEAHDERFAEGFGDLSIHETAMSGERNDLAYLSYYSGGFRVAKIQNGNLREVGSYVSRGGNNFWGVQTFGKNGKEYVAASDRDYGLYVFEYTGPR</sequence>
<evidence type="ECO:0000313" key="5">
    <source>
        <dbReference type="Proteomes" id="UP000501452"/>
    </source>
</evidence>
<dbReference type="InterPro" id="IPR046450">
    <property type="entry name" value="PA_dom_sf"/>
</dbReference>
<accession>A0A6G8QE29</accession>
<dbReference type="RefSeq" id="WP_166178739.1">
    <property type="nucleotide sequence ID" value="NZ_CP045119.1"/>
</dbReference>
<dbReference type="Gene3D" id="3.50.30.30">
    <property type="match status" value="1"/>
</dbReference>
<dbReference type="InterPro" id="IPR003137">
    <property type="entry name" value="PA_domain"/>
</dbReference>
<proteinExistence type="predicted"/>